<keyword evidence="2" id="KW-1185">Reference proteome</keyword>
<comment type="caution">
    <text evidence="1">The sequence shown here is derived from an EMBL/GenBank/DDBJ whole genome shotgun (WGS) entry which is preliminary data.</text>
</comment>
<organism evidence="1 2">
    <name type="scientific">Peloplasma aerotolerans</name>
    <dbReference type="NCBI Taxonomy" id="3044389"/>
    <lineage>
        <taxon>Bacteria</taxon>
        <taxon>Bacillati</taxon>
        <taxon>Mycoplasmatota</taxon>
        <taxon>Mollicutes</taxon>
        <taxon>Acholeplasmatales</taxon>
        <taxon>Acholeplasmataceae</taxon>
        <taxon>Peloplasma</taxon>
    </lineage>
</organism>
<gene>
    <name evidence="1" type="ORF">QJ521_08975</name>
</gene>
<accession>A0AAW6U6V4</accession>
<dbReference type="Proteomes" id="UP001431532">
    <property type="component" value="Unassembled WGS sequence"/>
</dbReference>
<dbReference type="Pfam" id="PF08843">
    <property type="entry name" value="AbiEii"/>
    <property type="match status" value="1"/>
</dbReference>
<dbReference type="Gene3D" id="3.10.450.620">
    <property type="entry name" value="JHP933, nucleotidyltransferase-like core domain"/>
    <property type="match status" value="1"/>
</dbReference>
<dbReference type="EMBL" id="JASCXW010000046">
    <property type="protein sequence ID" value="MDI6453696.1"/>
    <property type="molecule type" value="Genomic_DNA"/>
</dbReference>
<dbReference type="AlphaFoldDB" id="A0AAW6U6V4"/>
<sequence>MKLHLDDKLFKNYIALASQEEKIDEAIISKDYFVVLALKELYKNQKDLIFIGGTSLSKCYQIIERFSEDIDIVATAKSRKAKQKATHEAIENLVNTWSWKTESSNPIHSDFKEVYLYYDTEHQSELDQRVKLELITFTDPFPVIEKEITPIIYKYLEEDEKIKFEIDKIKVLTQEPFRTFVEKTTLEKELYKEFVEKIASDESQEKRARDFYDIHKIWQFYHKNMPITQGDFIGMLDSRIKHRRERTIISIDTYNNYSLLDMFLKRNIRMQLEEADKKKLSIRDLDCDDIETSLKEIDDFFVKLLR</sequence>
<reference evidence="1" key="1">
    <citation type="submission" date="2023-05" db="EMBL/GenBank/DDBJ databases">
        <title>Mariniplasma microaerophilum sp. nov., a novel anaerobic mollicute isolated from terrestrial mud volcano, Taman Peninsula, Russia.</title>
        <authorList>
            <person name="Khomyakova M.A."/>
            <person name="Merkel A.Y."/>
            <person name="Slobodkin A.I."/>
        </authorList>
    </citation>
    <scope>NUCLEOTIDE SEQUENCE</scope>
    <source>
        <strain evidence="1">M4Ah</strain>
    </source>
</reference>
<protein>
    <submittedName>
        <fullName evidence="1">Nucleotidyl transferase AbiEii/AbiGii toxin family protein</fullName>
    </submittedName>
</protein>
<dbReference type="GO" id="GO:0016740">
    <property type="term" value="F:transferase activity"/>
    <property type="evidence" value="ECO:0007669"/>
    <property type="project" value="UniProtKB-KW"/>
</dbReference>
<proteinExistence type="predicted"/>
<keyword evidence="1" id="KW-0808">Transferase</keyword>
<name>A0AAW6U6V4_9MOLU</name>
<evidence type="ECO:0000313" key="1">
    <source>
        <dbReference type="EMBL" id="MDI6453696.1"/>
    </source>
</evidence>
<dbReference type="InterPro" id="IPR014942">
    <property type="entry name" value="AbiEii"/>
</dbReference>
<dbReference type="RefSeq" id="WP_282840145.1">
    <property type="nucleotide sequence ID" value="NZ_JASCXW010000046.1"/>
</dbReference>
<evidence type="ECO:0000313" key="2">
    <source>
        <dbReference type="Proteomes" id="UP001431532"/>
    </source>
</evidence>